<dbReference type="InterPro" id="IPR013750">
    <property type="entry name" value="GHMP_kinase_C_dom"/>
</dbReference>
<dbReference type="GO" id="GO:0004335">
    <property type="term" value="F:galactokinase activity"/>
    <property type="evidence" value="ECO:0007669"/>
    <property type="project" value="UniProtKB-UniRule"/>
</dbReference>
<reference evidence="14" key="1">
    <citation type="submission" date="2020-10" db="EMBL/GenBank/DDBJ databases">
        <authorList>
            <person name="Gilroy R."/>
        </authorList>
    </citation>
    <scope>NUCLEOTIDE SEQUENCE</scope>
    <source>
        <strain evidence="14">35461</strain>
    </source>
</reference>
<dbReference type="GO" id="GO:0005829">
    <property type="term" value="C:cytosol"/>
    <property type="evidence" value="ECO:0007669"/>
    <property type="project" value="TreeGrafter"/>
</dbReference>
<evidence type="ECO:0000256" key="3">
    <source>
        <dbReference type="ARBA" id="ARBA00022723"/>
    </source>
</evidence>
<evidence type="ECO:0000313" key="14">
    <source>
        <dbReference type="EMBL" id="HIV09252.1"/>
    </source>
</evidence>
<dbReference type="NCBIfam" id="TIGR00131">
    <property type="entry name" value="gal_kin"/>
    <property type="match status" value="1"/>
</dbReference>
<dbReference type="PRINTS" id="PR00959">
    <property type="entry name" value="MEVGALKINASE"/>
</dbReference>
<protein>
    <recommendedName>
        <fullName evidence="10">Galactokinase</fullName>
        <ecNumber evidence="10">2.7.1.6</ecNumber>
    </recommendedName>
</protein>
<dbReference type="SUPFAM" id="SSF54211">
    <property type="entry name" value="Ribosomal protein S5 domain 2-like"/>
    <property type="match status" value="1"/>
</dbReference>
<keyword evidence="9" id="KW-0119">Carbohydrate metabolism</keyword>
<name>A0A9D1T2J0_9BACT</name>
<sequence length="392" mass="42285">MQNQEVYDELVAKFEAKYGQKPQIVAYAPGRIEVLGNHTDYNEGYVFSAAIDKGTFFAVSPSADDTCELTAADLMETAKFTTSTCAPAKEMTWQNYVNGTFNWLFDGNPAAAPHGWKGMFLGNIPLGAGLSSSAALEMCTVLALAKLYGIEKDKTTMAKIGQKAEHTFAGCPCGLLDQASSMYGQEGGLVKSDFRTNVFETVPMGPAVSFMMVKSNAKHALVDGAYASRRKACEDAAAHFAKVLRKPVTHLRDVTMAEWVLYRDGLDETTAKRAVHPIGEDERVLQGTALLEKGDVKDFGALMFDSHESSRHWFENSCEELDLIVDTAKTIPEVYGARLSGGGFGGSCCLLVDPTAADKIAATITAAYKAKFGDEPVCQLIKPSQGAHIVQG</sequence>
<keyword evidence="3" id="KW-0479">Metal-binding</keyword>
<evidence type="ECO:0000256" key="1">
    <source>
        <dbReference type="ARBA" id="ARBA00006566"/>
    </source>
</evidence>
<dbReference type="SUPFAM" id="SSF55060">
    <property type="entry name" value="GHMP Kinase, C-terminal domain"/>
    <property type="match status" value="1"/>
</dbReference>
<evidence type="ECO:0000256" key="5">
    <source>
        <dbReference type="ARBA" id="ARBA00022777"/>
    </source>
</evidence>
<keyword evidence="7" id="KW-0460">Magnesium</keyword>
<evidence type="ECO:0000256" key="6">
    <source>
        <dbReference type="ARBA" id="ARBA00022840"/>
    </source>
</evidence>
<dbReference type="PROSITE" id="PS00627">
    <property type="entry name" value="GHMP_KINASES_ATP"/>
    <property type="match status" value="1"/>
</dbReference>
<evidence type="ECO:0000256" key="10">
    <source>
        <dbReference type="NCBIfam" id="TIGR00131"/>
    </source>
</evidence>
<evidence type="ECO:0000259" key="13">
    <source>
        <dbReference type="Pfam" id="PF10509"/>
    </source>
</evidence>
<evidence type="ECO:0000256" key="7">
    <source>
        <dbReference type="ARBA" id="ARBA00022842"/>
    </source>
</evidence>
<dbReference type="Proteomes" id="UP000886845">
    <property type="component" value="Unassembled WGS sequence"/>
</dbReference>
<dbReference type="InterPro" id="IPR014721">
    <property type="entry name" value="Ribsml_uS5_D2-typ_fold_subgr"/>
</dbReference>
<keyword evidence="5" id="KW-0418">Kinase</keyword>
<gene>
    <name evidence="14" type="primary">galK</name>
    <name evidence="14" type="ORF">IAC79_03970</name>
</gene>
<evidence type="ECO:0000259" key="12">
    <source>
        <dbReference type="Pfam" id="PF08544"/>
    </source>
</evidence>
<dbReference type="InterPro" id="IPR036554">
    <property type="entry name" value="GHMP_kinase_C_sf"/>
</dbReference>
<dbReference type="GO" id="GO:0046872">
    <property type="term" value="F:metal ion binding"/>
    <property type="evidence" value="ECO:0007669"/>
    <property type="project" value="UniProtKB-KW"/>
</dbReference>
<dbReference type="GO" id="GO:0005524">
    <property type="term" value="F:ATP binding"/>
    <property type="evidence" value="ECO:0007669"/>
    <property type="project" value="UniProtKB-UniRule"/>
</dbReference>
<accession>A0A9D1T2J0</accession>
<keyword evidence="6" id="KW-0067">ATP-binding</keyword>
<evidence type="ECO:0000313" key="15">
    <source>
        <dbReference type="Proteomes" id="UP000886845"/>
    </source>
</evidence>
<dbReference type="Pfam" id="PF10509">
    <property type="entry name" value="GalKase_gal_bdg"/>
    <property type="match status" value="1"/>
</dbReference>
<dbReference type="InterPro" id="IPR020568">
    <property type="entry name" value="Ribosomal_Su5_D2-typ_SF"/>
</dbReference>
<dbReference type="PRINTS" id="PR00473">
    <property type="entry name" value="GALCTOKINASE"/>
</dbReference>
<proteinExistence type="inferred from homology"/>
<feature type="domain" description="Galactokinase N-terminal" evidence="13">
    <location>
        <begin position="12"/>
        <end position="61"/>
    </location>
</feature>
<evidence type="ECO:0000256" key="4">
    <source>
        <dbReference type="ARBA" id="ARBA00022741"/>
    </source>
</evidence>
<dbReference type="InterPro" id="IPR019539">
    <property type="entry name" value="GalKase_N"/>
</dbReference>
<keyword evidence="8" id="KW-0299">Galactose metabolism</keyword>
<dbReference type="Pfam" id="PF00288">
    <property type="entry name" value="GHMP_kinases_N"/>
    <property type="match status" value="1"/>
</dbReference>
<dbReference type="InterPro" id="IPR006203">
    <property type="entry name" value="GHMP_knse_ATP-bd_CS"/>
</dbReference>
<comment type="caution">
    <text evidence="14">The sequence shown here is derived from an EMBL/GenBank/DDBJ whole genome shotgun (WGS) entry which is preliminary data.</text>
</comment>
<feature type="domain" description="GHMP kinase C-terminal" evidence="12">
    <location>
        <begin position="290"/>
        <end position="369"/>
    </location>
</feature>
<dbReference type="PIRSF" id="PIRSF000530">
    <property type="entry name" value="Galactokinase"/>
    <property type="match status" value="1"/>
</dbReference>
<dbReference type="PANTHER" id="PTHR10457:SF7">
    <property type="entry name" value="GALACTOKINASE-RELATED"/>
    <property type="match status" value="1"/>
</dbReference>
<evidence type="ECO:0000256" key="8">
    <source>
        <dbReference type="ARBA" id="ARBA00023144"/>
    </source>
</evidence>
<keyword evidence="2 14" id="KW-0808">Transferase</keyword>
<organism evidence="14 15">
    <name type="scientific">Candidatus Spyradenecus faecavium</name>
    <dbReference type="NCBI Taxonomy" id="2840947"/>
    <lineage>
        <taxon>Bacteria</taxon>
        <taxon>Pseudomonadati</taxon>
        <taxon>Lentisphaerota</taxon>
        <taxon>Lentisphaeria</taxon>
        <taxon>Lentisphaerales</taxon>
        <taxon>Lentisphaeraceae</taxon>
        <taxon>Lentisphaeraceae incertae sedis</taxon>
        <taxon>Candidatus Spyradenecus</taxon>
    </lineage>
</organism>
<comment type="similarity">
    <text evidence="1">Belongs to the GHMP kinase family. GalK subfamily.</text>
</comment>
<dbReference type="InterPro" id="IPR006206">
    <property type="entry name" value="Mevalonate/galactokinase"/>
</dbReference>
<evidence type="ECO:0000259" key="11">
    <source>
        <dbReference type="Pfam" id="PF00288"/>
    </source>
</evidence>
<dbReference type="Gene3D" id="3.30.70.890">
    <property type="entry name" value="GHMP kinase, C-terminal domain"/>
    <property type="match status" value="1"/>
</dbReference>
<evidence type="ECO:0000256" key="9">
    <source>
        <dbReference type="ARBA" id="ARBA00023277"/>
    </source>
</evidence>
<dbReference type="InterPro" id="IPR006204">
    <property type="entry name" value="GHMP_kinase_N_dom"/>
</dbReference>
<dbReference type="AlphaFoldDB" id="A0A9D1T2J0"/>
<dbReference type="EC" id="2.7.1.6" evidence="10"/>
<keyword evidence="4" id="KW-0547">Nucleotide-binding</keyword>
<dbReference type="InterPro" id="IPR000705">
    <property type="entry name" value="Galactokinase"/>
</dbReference>
<reference evidence="14" key="2">
    <citation type="journal article" date="2021" name="PeerJ">
        <title>Extensive microbial diversity within the chicken gut microbiome revealed by metagenomics and culture.</title>
        <authorList>
            <person name="Gilroy R."/>
            <person name="Ravi A."/>
            <person name="Getino M."/>
            <person name="Pursley I."/>
            <person name="Horton D.L."/>
            <person name="Alikhan N.F."/>
            <person name="Baker D."/>
            <person name="Gharbi K."/>
            <person name="Hall N."/>
            <person name="Watson M."/>
            <person name="Adriaenssens E.M."/>
            <person name="Foster-Nyarko E."/>
            <person name="Jarju S."/>
            <person name="Secka A."/>
            <person name="Antonio M."/>
            <person name="Oren A."/>
            <person name="Chaudhuri R.R."/>
            <person name="La Ragione R."/>
            <person name="Hildebrand F."/>
            <person name="Pallen M.J."/>
        </authorList>
    </citation>
    <scope>NUCLEOTIDE SEQUENCE</scope>
    <source>
        <strain evidence="14">35461</strain>
    </source>
</reference>
<dbReference type="Gene3D" id="3.30.230.10">
    <property type="match status" value="1"/>
</dbReference>
<dbReference type="FunFam" id="3.30.70.890:FF:000001">
    <property type="entry name" value="Galactokinase"/>
    <property type="match status" value="1"/>
</dbReference>
<feature type="domain" description="GHMP kinase N-terminal" evidence="11">
    <location>
        <begin position="114"/>
        <end position="185"/>
    </location>
</feature>
<dbReference type="PANTHER" id="PTHR10457">
    <property type="entry name" value="MEVALONATE KINASE/GALACTOKINASE"/>
    <property type="match status" value="1"/>
</dbReference>
<dbReference type="Pfam" id="PF08544">
    <property type="entry name" value="GHMP_kinases_C"/>
    <property type="match status" value="1"/>
</dbReference>
<evidence type="ECO:0000256" key="2">
    <source>
        <dbReference type="ARBA" id="ARBA00022679"/>
    </source>
</evidence>
<dbReference type="EMBL" id="DVOR01000125">
    <property type="protein sequence ID" value="HIV09252.1"/>
    <property type="molecule type" value="Genomic_DNA"/>
</dbReference>
<dbReference type="GO" id="GO:0006012">
    <property type="term" value="P:galactose metabolic process"/>
    <property type="evidence" value="ECO:0007669"/>
    <property type="project" value="UniProtKB-UniRule"/>
</dbReference>